<comment type="similarity">
    <text evidence="2 10">Belongs to the class-I aminoacyl-tRNA synthetase family.</text>
</comment>
<keyword evidence="13" id="KW-1185">Reference proteome</keyword>
<feature type="short sequence motif" description="'HIGH' region" evidence="10">
    <location>
        <begin position="36"/>
        <end position="44"/>
    </location>
</feature>
<feature type="short sequence motif" description="'KMSKS' region" evidence="10">
    <location>
        <begin position="357"/>
        <end position="361"/>
    </location>
</feature>
<dbReference type="InterPro" id="IPR014729">
    <property type="entry name" value="Rossmann-like_a/b/a_fold"/>
</dbReference>
<dbReference type="InterPro" id="IPR001412">
    <property type="entry name" value="aa-tRNA-synth_I_CS"/>
</dbReference>
<feature type="compositionally biased region" description="Low complexity" evidence="11">
    <location>
        <begin position="210"/>
        <end position="224"/>
    </location>
</feature>
<comment type="catalytic activity">
    <reaction evidence="9 10">
        <text>tRNA(Lys) + L-lysine + ATP = L-lysyl-tRNA(Lys) + AMP + diphosphate</text>
        <dbReference type="Rhea" id="RHEA:20792"/>
        <dbReference type="Rhea" id="RHEA-COMP:9696"/>
        <dbReference type="Rhea" id="RHEA-COMP:9697"/>
        <dbReference type="ChEBI" id="CHEBI:30616"/>
        <dbReference type="ChEBI" id="CHEBI:32551"/>
        <dbReference type="ChEBI" id="CHEBI:33019"/>
        <dbReference type="ChEBI" id="CHEBI:78442"/>
        <dbReference type="ChEBI" id="CHEBI:78529"/>
        <dbReference type="ChEBI" id="CHEBI:456215"/>
        <dbReference type="EC" id="6.1.1.6"/>
    </reaction>
</comment>
<keyword evidence="3 10" id="KW-0963">Cytoplasm</keyword>
<organism evidence="12 13">
    <name type="scientific">Frankia alni (strain DSM 45986 / CECT 9034 / ACN14a)</name>
    <dbReference type="NCBI Taxonomy" id="326424"/>
    <lineage>
        <taxon>Bacteria</taxon>
        <taxon>Bacillati</taxon>
        <taxon>Actinomycetota</taxon>
        <taxon>Actinomycetes</taxon>
        <taxon>Frankiales</taxon>
        <taxon>Frankiaceae</taxon>
        <taxon>Frankia</taxon>
    </lineage>
</organism>
<feature type="compositionally biased region" description="Gly residues" evidence="11">
    <location>
        <begin position="193"/>
        <end position="204"/>
    </location>
</feature>
<dbReference type="Gene3D" id="1.10.10.350">
    <property type="match status" value="1"/>
</dbReference>
<reference evidence="12 13" key="1">
    <citation type="journal article" date="2007" name="Genome Res.">
        <title>Genome characteristics of facultatively symbiotic Frankia sp. strains reflect host range and host plant biogeography.</title>
        <authorList>
            <person name="Normand P."/>
            <person name="Lapierre P."/>
            <person name="Tisa L.S."/>
            <person name="Gogarten J.P."/>
            <person name="Alloisio N."/>
            <person name="Bagnarol E."/>
            <person name="Bassi C.A."/>
            <person name="Berry A.M."/>
            <person name="Bickhart D.M."/>
            <person name="Choisne N."/>
            <person name="Couloux A."/>
            <person name="Cournoyer B."/>
            <person name="Cruveiller S."/>
            <person name="Daubin V."/>
            <person name="Demange N."/>
            <person name="Francino M.P."/>
            <person name="Goltsman E."/>
            <person name="Huang Y."/>
            <person name="Kopp O.R."/>
            <person name="Labarre L."/>
            <person name="Lapidus A."/>
            <person name="Lavire C."/>
            <person name="Marechal J."/>
            <person name="Martinez M."/>
            <person name="Mastronunzio J.E."/>
            <person name="Mullin B.C."/>
            <person name="Niemann J."/>
            <person name="Pujic P."/>
            <person name="Rawnsley T."/>
            <person name="Rouy Z."/>
            <person name="Schenowitz C."/>
            <person name="Sellstedt A."/>
            <person name="Tavares F."/>
            <person name="Tomkins J.P."/>
            <person name="Vallenet D."/>
            <person name="Valverde C."/>
            <person name="Wall L.G."/>
            <person name="Wang Y."/>
            <person name="Medigue C."/>
            <person name="Benson D.R."/>
        </authorList>
    </citation>
    <scope>NUCLEOTIDE SEQUENCE [LARGE SCALE GENOMIC DNA]</scope>
    <source>
        <strain evidence="13">DSM 45986 / CECT 9034 / ACN14a</strain>
    </source>
</reference>
<dbReference type="AlphaFoldDB" id="Q0RPT6"/>
<dbReference type="GO" id="GO:0005737">
    <property type="term" value="C:cytoplasm"/>
    <property type="evidence" value="ECO:0007669"/>
    <property type="project" value="UniProtKB-SubCell"/>
</dbReference>
<evidence type="ECO:0000256" key="7">
    <source>
        <dbReference type="ARBA" id="ARBA00022917"/>
    </source>
</evidence>
<gene>
    <name evidence="10 12" type="primary">lysS</name>
    <name evidence="12" type="ordered locus">FRAAL1791</name>
</gene>
<accession>Q0RPT6</accession>
<dbReference type="eggNOG" id="COG1384">
    <property type="taxonomic scope" value="Bacteria"/>
</dbReference>
<dbReference type="SUPFAM" id="SSF52374">
    <property type="entry name" value="Nucleotidylyl transferase"/>
    <property type="match status" value="2"/>
</dbReference>
<dbReference type="GO" id="GO:0000049">
    <property type="term" value="F:tRNA binding"/>
    <property type="evidence" value="ECO:0007669"/>
    <property type="project" value="InterPro"/>
</dbReference>
<keyword evidence="5 10" id="KW-0547">Nucleotide-binding</keyword>
<dbReference type="Gene3D" id="6.10.20.10">
    <property type="entry name" value="Lysine tRNA ligase, stem contact fold domain"/>
    <property type="match status" value="1"/>
</dbReference>
<dbReference type="InterPro" id="IPR002904">
    <property type="entry name" value="Lys-tRNA-ligase"/>
</dbReference>
<evidence type="ECO:0000256" key="1">
    <source>
        <dbReference type="ARBA" id="ARBA00004496"/>
    </source>
</evidence>
<dbReference type="EC" id="6.1.1.6" evidence="10"/>
<dbReference type="Pfam" id="PF01921">
    <property type="entry name" value="tRNA-synt_1f"/>
    <property type="match status" value="1"/>
</dbReference>
<keyword evidence="4 10" id="KW-0436">Ligase</keyword>
<evidence type="ECO:0000256" key="4">
    <source>
        <dbReference type="ARBA" id="ARBA00022598"/>
    </source>
</evidence>
<keyword evidence="6 10" id="KW-0067">ATP-binding</keyword>
<keyword evidence="8 10" id="KW-0030">Aminoacyl-tRNA synthetase</keyword>
<dbReference type="KEGG" id="fal:FRAAL1791"/>
<feature type="region of interest" description="Disordered" evidence="11">
    <location>
        <begin position="167"/>
        <end position="224"/>
    </location>
</feature>
<dbReference type="InterPro" id="IPR042078">
    <property type="entry name" value="Lys-tRNA-ligase_SC_fold"/>
</dbReference>
<dbReference type="PANTHER" id="PTHR37940">
    <property type="entry name" value="LYSINE--TRNA LIGASE"/>
    <property type="match status" value="1"/>
</dbReference>
<comment type="caution">
    <text evidence="10">Lacks conserved residue(s) required for the propagation of feature annotation.</text>
</comment>
<evidence type="ECO:0000256" key="9">
    <source>
        <dbReference type="ARBA" id="ARBA00048573"/>
    </source>
</evidence>
<feature type="compositionally biased region" description="Low complexity" evidence="11">
    <location>
        <begin position="168"/>
        <end position="177"/>
    </location>
</feature>
<dbReference type="Gene3D" id="3.40.50.620">
    <property type="entry name" value="HUPs"/>
    <property type="match status" value="2"/>
</dbReference>
<evidence type="ECO:0000256" key="8">
    <source>
        <dbReference type="ARBA" id="ARBA00023146"/>
    </source>
</evidence>
<dbReference type="GO" id="GO:0004824">
    <property type="term" value="F:lysine-tRNA ligase activity"/>
    <property type="evidence" value="ECO:0007669"/>
    <property type="project" value="UniProtKB-UniRule"/>
</dbReference>
<dbReference type="Proteomes" id="UP000000657">
    <property type="component" value="Chromosome"/>
</dbReference>
<dbReference type="STRING" id="326424.FRAAL1791"/>
<proteinExistence type="inferred from homology"/>
<dbReference type="InterPro" id="IPR008925">
    <property type="entry name" value="aa_tRNA-synth_I_cd-bd_sf"/>
</dbReference>
<dbReference type="NCBIfam" id="TIGR00467">
    <property type="entry name" value="lysS_arch"/>
    <property type="match status" value="1"/>
</dbReference>
<dbReference type="GO" id="GO:0005524">
    <property type="term" value="F:ATP binding"/>
    <property type="evidence" value="ECO:0007669"/>
    <property type="project" value="UniProtKB-UniRule"/>
</dbReference>
<dbReference type="InterPro" id="IPR020751">
    <property type="entry name" value="aa-tRNA-synth_I_codon-bd_sub2"/>
</dbReference>
<dbReference type="HAMAP" id="MF_00177">
    <property type="entry name" value="Lys_tRNA_synth_class1"/>
    <property type="match status" value="1"/>
</dbReference>
<evidence type="ECO:0000256" key="6">
    <source>
        <dbReference type="ARBA" id="ARBA00022840"/>
    </source>
</evidence>
<keyword evidence="7 10" id="KW-0648">Protein biosynthesis</keyword>
<evidence type="ECO:0000256" key="5">
    <source>
        <dbReference type="ARBA" id="ARBA00022741"/>
    </source>
</evidence>
<evidence type="ECO:0000313" key="13">
    <source>
        <dbReference type="Proteomes" id="UP000000657"/>
    </source>
</evidence>
<evidence type="ECO:0000256" key="11">
    <source>
        <dbReference type="SAM" id="MobiDB-lite"/>
    </source>
</evidence>
<comment type="subcellular location">
    <subcellularLocation>
        <location evidence="1 10">Cytoplasm</location>
    </subcellularLocation>
</comment>
<dbReference type="HOGENOM" id="CLU_025562_1_0_11"/>
<dbReference type="EMBL" id="CT573213">
    <property type="protein sequence ID" value="CAJ60443.1"/>
    <property type="molecule type" value="Genomic_DNA"/>
</dbReference>
<evidence type="ECO:0000256" key="3">
    <source>
        <dbReference type="ARBA" id="ARBA00022490"/>
    </source>
</evidence>
<evidence type="ECO:0000256" key="10">
    <source>
        <dbReference type="HAMAP-Rule" id="MF_00177"/>
    </source>
</evidence>
<protein>
    <recommendedName>
        <fullName evidence="10">Lysine--tRNA ligase</fullName>
        <ecNumber evidence="10">6.1.1.6</ecNumber>
    </recommendedName>
    <alternativeName>
        <fullName evidence="10">Lysyl-tRNA synthetase</fullName>
        <shortName evidence="10">LysRS</shortName>
    </alternativeName>
</protein>
<dbReference type="PROSITE" id="PS00178">
    <property type="entry name" value="AA_TRNA_LIGASE_I"/>
    <property type="match status" value="1"/>
</dbReference>
<dbReference type="SUPFAM" id="SSF48163">
    <property type="entry name" value="An anticodon-binding domain of class I aminoacyl-tRNA synthetases"/>
    <property type="match status" value="1"/>
</dbReference>
<dbReference type="PANTHER" id="PTHR37940:SF1">
    <property type="entry name" value="LYSINE--TRNA LIGASE"/>
    <property type="match status" value="1"/>
</dbReference>
<dbReference type="GO" id="GO:0006430">
    <property type="term" value="P:lysyl-tRNA aminoacylation"/>
    <property type="evidence" value="ECO:0007669"/>
    <property type="project" value="UniProtKB-UniRule"/>
</dbReference>
<evidence type="ECO:0000256" key="2">
    <source>
        <dbReference type="ARBA" id="ARBA00005594"/>
    </source>
</evidence>
<name>Q0RPT6_FRAAA</name>
<sequence>MVDRRDWMTRAADEAIERAQQRPGGAKVVCASGISPSGPIHLGNLREILVPHLVAEEIRSRGVPCEHILSWDDYDRLRKVPAGVPADFAEHVGRPLTAVPDPWGEFPSWAERFKAPFRDALRRLGIEVREISQTEMYRSGAYADGIARAIAAAPTIDGILGRYRTLQPSPTAAPAGSGPDGSGLDGSGPRASGAGGSGPGGRAGRGGRRAGAAPGGADDVPPADVDVAADEGAADDEGSASASAYFPFRPYCEVCGRDTTVVASFDPAAGQGDYSCSACGNHGRFDVRGPANGKLVWKVDWPMRWAFENVAFEAGGVDHSSPGSSFTVGGSIVREVFGGEPPVYLPYSFVGVRGRAKLSGSAGGAPTPADALHILEPAIVRWIYARRRPNQAITVDFGAEVLRVYDEWDALNRRVGDGAAEPAENTVVARSRGTVEGGPVDAPRTVFPFRLLSSICDITADDPTQILRILRQARGSDAAGGSGADAAGQAPFSLDDLQPRLDAARAWTREHVPAEQRTIVRTEPDRAALAGLSADETKALAILVDGLEEDWSLDGLTTLTYAVPKLLRGLPADAPATTELKQAQRAFFVLIYRLLVGRDTGPRLPTLLLAVGPERIRTLLAATAE</sequence>
<evidence type="ECO:0000313" key="12">
    <source>
        <dbReference type="EMBL" id="CAJ60443.1"/>
    </source>
</evidence>